<proteinExistence type="predicted"/>
<accession>A0A4Z2I0K3</accession>
<keyword evidence="3" id="KW-1185">Reference proteome</keyword>
<dbReference type="EMBL" id="SRLO01000149">
    <property type="protein sequence ID" value="TNN71487.1"/>
    <property type="molecule type" value="Genomic_DNA"/>
</dbReference>
<evidence type="ECO:0000313" key="3">
    <source>
        <dbReference type="Proteomes" id="UP000314294"/>
    </source>
</evidence>
<dbReference type="Proteomes" id="UP000314294">
    <property type="component" value="Unassembled WGS sequence"/>
</dbReference>
<feature type="region of interest" description="Disordered" evidence="1">
    <location>
        <begin position="40"/>
        <end position="82"/>
    </location>
</feature>
<dbReference type="AlphaFoldDB" id="A0A4Z2I0K3"/>
<reference evidence="2 3" key="1">
    <citation type="submission" date="2019-03" db="EMBL/GenBank/DDBJ databases">
        <title>First draft genome of Liparis tanakae, snailfish: a comprehensive survey of snailfish specific genes.</title>
        <authorList>
            <person name="Kim W."/>
            <person name="Song I."/>
            <person name="Jeong J.-H."/>
            <person name="Kim D."/>
            <person name="Kim S."/>
            <person name="Ryu S."/>
            <person name="Song J.Y."/>
            <person name="Lee S.K."/>
        </authorList>
    </citation>
    <scope>NUCLEOTIDE SEQUENCE [LARGE SCALE GENOMIC DNA]</scope>
    <source>
        <tissue evidence="2">Muscle</tissue>
    </source>
</reference>
<feature type="compositionally biased region" description="Basic and acidic residues" evidence="1">
    <location>
        <begin position="40"/>
        <end position="60"/>
    </location>
</feature>
<evidence type="ECO:0000313" key="2">
    <source>
        <dbReference type="EMBL" id="TNN71487.1"/>
    </source>
</evidence>
<protein>
    <submittedName>
        <fullName evidence="2">Uncharacterized protein</fullName>
    </submittedName>
</protein>
<evidence type="ECO:0000256" key="1">
    <source>
        <dbReference type="SAM" id="MobiDB-lite"/>
    </source>
</evidence>
<sequence>MIWQKMGDVAVAGLQAVQGQQALADQLVVVVVDADAQHRQVREDHLGRREGRKEERRETGRQQGISQLGEGHQPEHPPVPRLRSRCSSVFRHLEILFSKTPAVLCASFPSRCSRCRSFHRHADGIQISAAR</sequence>
<name>A0A4Z2I0K3_9TELE</name>
<gene>
    <name evidence="2" type="ORF">EYF80_018321</name>
</gene>
<organism evidence="2 3">
    <name type="scientific">Liparis tanakae</name>
    <name type="common">Tanaka's snailfish</name>
    <dbReference type="NCBI Taxonomy" id="230148"/>
    <lineage>
        <taxon>Eukaryota</taxon>
        <taxon>Metazoa</taxon>
        <taxon>Chordata</taxon>
        <taxon>Craniata</taxon>
        <taxon>Vertebrata</taxon>
        <taxon>Euteleostomi</taxon>
        <taxon>Actinopterygii</taxon>
        <taxon>Neopterygii</taxon>
        <taxon>Teleostei</taxon>
        <taxon>Neoteleostei</taxon>
        <taxon>Acanthomorphata</taxon>
        <taxon>Eupercaria</taxon>
        <taxon>Perciformes</taxon>
        <taxon>Cottioidei</taxon>
        <taxon>Cottales</taxon>
        <taxon>Liparidae</taxon>
        <taxon>Liparis</taxon>
    </lineage>
</organism>
<comment type="caution">
    <text evidence="2">The sequence shown here is derived from an EMBL/GenBank/DDBJ whole genome shotgun (WGS) entry which is preliminary data.</text>
</comment>